<keyword evidence="2" id="KW-0255">Endonuclease</keyword>
<dbReference type="OrthoDB" id="2664174at2"/>
<evidence type="ECO:0000313" key="2">
    <source>
        <dbReference type="EMBL" id="RKN85338.1"/>
    </source>
</evidence>
<keyword evidence="2" id="KW-0540">Nuclease</keyword>
<dbReference type="RefSeq" id="WP_120746990.1">
    <property type="nucleotide sequence ID" value="NZ_RBAH01000005.1"/>
</dbReference>
<reference evidence="2 3" key="1">
    <citation type="journal article" date="2007" name="Int. J. Syst. Evol. Microbiol.">
        <title>Paenibacillus ginsengarvi sp. nov., isolated from soil from ginseng cultivation.</title>
        <authorList>
            <person name="Yoon M.H."/>
            <person name="Ten L.N."/>
            <person name="Im W.T."/>
        </authorList>
    </citation>
    <scope>NUCLEOTIDE SEQUENCE [LARGE SCALE GENOMIC DNA]</scope>
    <source>
        <strain evidence="2 3">KCTC 13059</strain>
    </source>
</reference>
<name>A0A3B0CKT4_9BACL</name>
<proteinExistence type="predicted"/>
<organism evidence="2 3">
    <name type="scientific">Paenibacillus ginsengarvi</name>
    <dbReference type="NCBI Taxonomy" id="400777"/>
    <lineage>
        <taxon>Bacteria</taxon>
        <taxon>Bacillati</taxon>
        <taxon>Bacillota</taxon>
        <taxon>Bacilli</taxon>
        <taxon>Bacillales</taxon>
        <taxon>Paenibacillaceae</taxon>
        <taxon>Paenibacillus</taxon>
    </lineage>
</organism>
<dbReference type="Pfam" id="PF26595">
    <property type="entry name" value="A_ENA"/>
    <property type="match status" value="1"/>
</dbReference>
<evidence type="ECO:0000313" key="3">
    <source>
        <dbReference type="Proteomes" id="UP000282311"/>
    </source>
</evidence>
<keyword evidence="2" id="KW-0378">Hydrolase</keyword>
<sequence>MERSESFLWMLRASAKMQHDISIILEAKANEAEKSRDWICVHLNHQSYETHEDQLKKPLEMHESFIELIDGLTKMENALSKNLKVVLNKSEDSSDGGGLDGFGGLGGLFGGSGDDT</sequence>
<evidence type="ECO:0000256" key="1">
    <source>
        <dbReference type="SAM" id="MobiDB-lite"/>
    </source>
</evidence>
<gene>
    <name evidence="2" type="ORF">D7M11_09650</name>
</gene>
<dbReference type="GO" id="GO:0004519">
    <property type="term" value="F:endonuclease activity"/>
    <property type="evidence" value="ECO:0007669"/>
    <property type="project" value="UniProtKB-KW"/>
</dbReference>
<keyword evidence="3" id="KW-1185">Reference proteome</keyword>
<feature type="compositionally biased region" description="Gly residues" evidence="1">
    <location>
        <begin position="95"/>
        <end position="116"/>
    </location>
</feature>
<dbReference type="Proteomes" id="UP000282311">
    <property type="component" value="Unassembled WGS sequence"/>
</dbReference>
<dbReference type="AlphaFoldDB" id="A0A3B0CKT4"/>
<comment type="caution">
    <text evidence="2">The sequence shown here is derived from an EMBL/GenBank/DDBJ whole genome shotgun (WGS) entry which is preliminary data.</text>
</comment>
<dbReference type="InterPro" id="IPR058705">
    <property type="entry name" value="A_ENA"/>
</dbReference>
<dbReference type="EMBL" id="RBAH01000005">
    <property type="protein sequence ID" value="RKN85338.1"/>
    <property type="molecule type" value="Genomic_DNA"/>
</dbReference>
<protein>
    <submittedName>
        <fullName evidence="2">Restriction endonuclease subunit S</fullName>
    </submittedName>
</protein>
<accession>A0A3B0CKT4</accession>
<feature type="region of interest" description="Disordered" evidence="1">
    <location>
        <begin position="91"/>
        <end position="116"/>
    </location>
</feature>